<dbReference type="Proteomes" id="UP000256964">
    <property type="component" value="Unassembled WGS sequence"/>
</dbReference>
<dbReference type="OrthoDB" id="15893at2759"/>
<dbReference type="STRING" id="139420.A0A371DKZ6"/>
<dbReference type="AlphaFoldDB" id="A0A371DKZ6"/>
<dbReference type="Pfam" id="PF13233">
    <property type="entry name" value="Complex1_LYR_2"/>
    <property type="match status" value="1"/>
</dbReference>
<proteinExistence type="predicted"/>
<keyword evidence="2" id="KW-1185">Reference proteome</keyword>
<organism evidence="1 2">
    <name type="scientific">Lentinus brumalis</name>
    <dbReference type="NCBI Taxonomy" id="2498619"/>
    <lineage>
        <taxon>Eukaryota</taxon>
        <taxon>Fungi</taxon>
        <taxon>Dikarya</taxon>
        <taxon>Basidiomycota</taxon>
        <taxon>Agaricomycotina</taxon>
        <taxon>Agaricomycetes</taxon>
        <taxon>Polyporales</taxon>
        <taxon>Polyporaceae</taxon>
        <taxon>Lentinus</taxon>
    </lineage>
</organism>
<evidence type="ECO:0000313" key="2">
    <source>
        <dbReference type="Proteomes" id="UP000256964"/>
    </source>
</evidence>
<dbReference type="EMBL" id="KZ857388">
    <property type="protein sequence ID" value="RDX53195.1"/>
    <property type="molecule type" value="Genomic_DNA"/>
</dbReference>
<protein>
    <submittedName>
        <fullName evidence="1">Uncharacterized protein</fullName>
    </submittedName>
</protein>
<dbReference type="GO" id="GO:0033615">
    <property type="term" value="P:mitochondrial proton-transporting ATP synthase complex assembly"/>
    <property type="evidence" value="ECO:0007669"/>
    <property type="project" value="InterPro"/>
</dbReference>
<reference evidence="1 2" key="1">
    <citation type="journal article" date="2018" name="Biotechnol. Biofuels">
        <title>Integrative visual omics of the white-rot fungus Polyporus brumalis exposes the biotechnological potential of its oxidative enzymes for delignifying raw plant biomass.</title>
        <authorList>
            <person name="Miyauchi S."/>
            <person name="Rancon A."/>
            <person name="Drula E."/>
            <person name="Hage H."/>
            <person name="Chaduli D."/>
            <person name="Favel A."/>
            <person name="Grisel S."/>
            <person name="Henrissat B."/>
            <person name="Herpoel-Gimbert I."/>
            <person name="Ruiz-Duenas F.J."/>
            <person name="Chevret D."/>
            <person name="Hainaut M."/>
            <person name="Lin J."/>
            <person name="Wang M."/>
            <person name="Pangilinan J."/>
            <person name="Lipzen A."/>
            <person name="Lesage-Meessen L."/>
            <person name="Navarro D."/>
            <person name="Riley R."/>
            <person name="Grigoriev I.V."/>
            <person name="Zhou S."/>
            <person name="Raouche S."/>
            <person name="Rosso M.N."/>
        </authorList>
    </citation>
    <scope>NUCLEOTIDE SEQUENCE [LARGE SCALE GENOMIC DNA]</scope>
    <source>
        <strain evidence="1 2">BRFM 1820</strain>
    </source>
</reference>
<name>A0A371DKZ6_9APHY</name>
<sequence>MTTRHTTAYRAIVREVNRASIYPRATRPNAVSQHIRAIFDQPREEKDRERFYHDMRNVATFMRSQQMHKALLERYNPLLGLSVEDHLKRTANRVGLNMPLTPKDEE</sequence>
<dbReference type="InterPro" id="IPR039196">
    <property type="entry name" value="Fmc1"/>
</dbReference>
<accession>A0A371DKZ6</accession>
<dbReference type="PANTHER" id="PTHR28015">
    <property type="entry name" value="ATP SYNTHASE ASSEMBLY FACTOR FMC1, MITOCHONDRIAL"/>
    <property type="match status" value="1"/>
</dbReference>
<gene>
    <name evidence="1" type="ORF">OH76DRAFT_1376501</name>
</gene>
<evidence type="ECO:0000313" key="1">
    <source>
        <dbReference type="EMBL" id="RDX53195.1"/>
    </source>
</evidence>
<dbReference type="GO" id="GO:0005759">
    <property type="term" value="C:mitochondrial matrix"/>
    <property type="evidence" value="ECO:0007669"/>
    <property type="project" value="TreeGrafter"/>
</dbReference>
<dbReference type="PANTHER" id="PTHR28015:SF1">
    <property type="entry name" value="ATP SYNTHASE ASSEMBLY FACTOR FMC1, MITOCHONDRIAL"/>
    <property type="match status" value="1"/>
</dbReference>